<gene>
    <name evidence="2" type="ORF">Q4Q40_23715</name>
</gene>
<protein>
    <submittedName>
        <fullName evidence="2">Uncharacterized protein</fullName>
    </submittedName>
</protein>
<evidence type="ECO:0000313" key="2">
    <source>
        <dbReference type="EMBL" id="MDO5977213.1"/>
    </source>
</evidence>
<keyword evidence="1" id="KW-1133">Transmembrane helix</keyword>
<evidence type="ECO:0000256" key="1">
    <source>
        <dbReference type="SAM" id="Phobius"/>
    </source>
</evidence>
<dbReference type="RefSeq" id="WP_303304542.1">
    <property type="nucleotide sequence ID" value="NZ_BAABDA010000023.1"/>
</dbReference>
<feature type="transmembrane region" description="Helical" evidence="1">
    <location>
        <begin position="56"/>
        <end position="75"/>
    </location>
</feature>
<dbReference type="EMBL" id="JAUOEL010000014">
    <property type="protein sequence ID" value="MDO5977213.1"/>
    <property type="molecule type" value="Genomic_DNA"/>
</dbReference>
<accession>A0ABT8WVN0</accession>
<name>A0ABT8WVN0_9FLAO</name>
<sequence length="138" mass="15588">MNENADKYLEDLTKKVIKETPLENPSFNFTTSVMSQVTEELSNNSVTAYKPLISKMGWGIISIVFLALIACMLFDTQETSTHWLNSIDLSVLYNNKVTSVLSGFSIPKTLTYAVVLFGLMFCIQIPLLKSHFNQRLQN</sequence>
<evidence type="ECO:0000313" key="3">
    <source>
        <dbReference type="Proteomes" id="UP001176806"/>
    </source>
</evidence>
<organism evidence="2 3">
    <name type="scientific">Flavivirga jejuensis</name>
    <dbReference type="NCBI Taxonomy" id="870487"/>
    <lineage>
        <taxon>Bacteria</taxon>
        <taxon>Pseudomonadati</taxon>
        <taxon>Bacteroidota</taxon>
        <taxon>Flavobacteriia</taxon>
        <taxon>Flavobacteriales</taxon>
        <taxon>Flavobacteriaceae</taxon>
        <taxon>Flavivirga</taxon>
    </lineage>
</organism>
<keyword evidence="1" id="KW-0812">Transmembrane</keyword>
<feature type="transmembrane region" description="Helical" evidence="1">
    <location>
        <begin position="109"/>
        <end position="128"/>
    </location>
</feature>
<proteinExistence type="predicted"/>
<keyword evidence="3" id="KW-1185">Reference proteome</keyword>
<comment type="caution">
    <text evidence="2">The sequence shown here is derived from an EMBL/GenBank/DDBJ whole genome shotgun (WGS) entry which is preliminary data.</text>
</comment>
<dbReference type="Proteomes" id="UP001176806">
    <property type="component" value="Unassembled WGS sequence"/>
</dbReference>
<keyword evidence="1" id="KW-0472">Membrane</keyword>
<reference evidence="2" key="1">
    <citation type="submission" date="2023-07" db="EMBL/GenBank/DDBJ databases">
        <title>Two novel species in the genus Flavivirga.</title>
        <authorList>
            <person name="Kwon K."/>
        </authorList>
    </citation>
    <scope>NUCLEOTIDE SEQUENCE</scope>
    <source>
        <strain evidence="2">KACC 14158</strain>
    </source>
</reference>